<accession>A0A158QRU2</accession>
<evidence type="ECO:0000256" key="1">
    <source>
        <dbReference type="SAM" id="Phobius"/>
    </source>
</evidence>
<reference evidence="2 3" key="2">
    <citation type="submission" date="2018-11" db="EMBL/GenBank/DDBJ databases">
        <authorList>
            <consortium name="Pathogen Informatics"/>
        </authorList>
    </citation>
    <scope>NUCLEOTIDE SEQUENCE [LARGE SCALE GENOMIC DNA]</scope>
    <source>
        <strain evidence="2 3">MHpl1</strain>
    </source>
</reference>
<name>A0A158QRU2_HAEPC</name>
<proteinExistence type="predicted"/>
<dbReference type="Proteomes" id="UP000268014">
    <property type="component" value="Unassembled WGS sequence"/>
</dbReference>
<dbReference type="OrthoDB" id="9990906at2759"/>
<evidence type="ECO:0000313" key="4">
    <source>
        <dbReference type="WBParaSite" id="HPLM_0001820201-mRNA-1"/>
    </source>
</evidence>
<keyword evidence="3" id="KW-1185">Reference proteome</keyword>
<gene>
    <name evidence="2" type="ORF">HPLM_LOCUS18194</name>
</gene>
<sequence>MRTPDIEKQRKRLMFGLGILSIPGHMNVTEVEEVQPDEYVYILPLIVILGLSGNVISLVTIFHSRLRHVVGVTVLISSTNSSKEIRKVLLGEVRVSQSANM</sequence>
<feature type="transmembrane region" description="Helical" evidence="1">
    <location>
        <begin position="40"/>
        <end position="62"/>
    </location>
</feature>
<reference evidence="4" key="1">
    <citation type="submission" date="2016-04" db="UniProtKB">
        <authorList>
            <consortium name="WormBaseParasite"/>
        </authorList>
    </citation>
    <scope>IDENTIFICATION</scope>
</reference>
<evidence type="ECO:0000313" key="2">
    <source>
        <dbReference type="EMBL" id="VDO69596.1"/>
    </source>
</evidence>
<feature type="transmembrane region" description="Helical" evidence="1">
    <location>
        <begin position="12"/>
        <end position="28"/>
    </location>
</feature>
<protein>
    <submittedName>
        <fullName evidence="4">G_PROTEIN_RECEP_F1_2 domain-containing protein</fullName>
    </submittedName>
</protein>
<dbReference type="WBParaSite" id="HPLM_0001820201-mRNA-1">
    <property type="protein sequence ID" value="HPLM_0001820201-mRNA-1"/>
    <property type="gene ID" value="HPLM_0001820201"/>
</dbReference>
<organism evidence="4">
    <name type="scientific">Haemonchus placei</name>
    <name type="common">Barber's pole worm</name>
    <dbReference type="NCBI Taxonomy" id="6290"/>
    <lineage>
        <taxon>Eukaryota</taxon>
        <taxon>Metazoa</taxon>
        <taxon>Ecdysozoa</taxon>
        <taxon>Nematoda</taxon>
        <taxon>Chromadorea</taxon>
        <taxon>Rhabditida</taxon>
        <taxon>Rhabditina</taxon>
        <taxon>Rhabditomorpha</taxon>
        <taxon>Strongyloidea</taxon>
        <taxon>Trichostrongylidae</taxon>
        <taxon>Haemonchus</taxon>
    </lineage>
</organism>
<dbReference type="EMBL" id="UZAF01020406">
    <property type="protein sequence ID" value="VDO69596.1"/>
    <property type="molecule type" value="Genomic_DNA"/>
</dbReference>
<dbReference type="AlphaFoldDB" id="A0A158QRU2"/>
<evidence type="ECO:0000313" key="3">
    <source>
        <dbReference type="Proteomes" id="UP000268014"/>
    </source>
</evidence>
<dbReference type="STRING" id="6290.A0A158QRU2"/>
<keyword evidence="1" id="KW-0472">Membrane</keyword>
<keyword evidence="1" id="KW-1133">Transmembrane helix</keyword>
<keyword evidence="1" id="KW-0812">Transmembrane</keyword>